<dbReference type="EMBL" id="MU006333">
    <property type="protein sequence ID" value="KAF2846622.1"/>
    <property type="molecule type" value="Genomic_DNA"/>
</dbReference>
<feature type="region of interest" description="Disordered" evidence="1">
    <location>
        <begin position="1"/>
        <end position="149"/>
    </location>
</feature>
<gene>
    <name evidence="2" type="ORF">T440DRAFT_471696</name>
</gene>
<evidence type="ECO:0000256" key="1">
    <source>
        <dbReference type="SAM" id="MobiDB-lite"/>
    </source>
</evidence>
<organism evidence="2 3">
    <name type="scientific">Plenodomus tracheiphilus IPT5</name>
    <dbReference type="NCBI Taxonomy" id="1408161"/>
    <lineage>
        <taxon>Eukaryota</taxon>
        <taxon>Fungi</taxon>
        <taxon>Dikarya</taxon>
        <taxon>Ascomycota</taxon>
        <taxon>Pezizomycotina</taxon>
        <taxon>Dothideomycetes</taxon>
        <taxon>Pleosporomycetidae</taxon>
        <taxon>Pleosporales</taxon>
        <taxon>Pleosporineae</taxon>
        <taxon>Leptosphaeriaceae</taxon>
        <taxon>Plenodomus</taxon>
    </lineage>
</organism>
<protein>
    <submittedName>
        <fullName evidence="2">Uncharacterized protein</fullName>
    </submittedName>
</protein>
<feature type="compositionally biased region" description="Polar residues" evidence="1">
    <location>
        <begin position="86"/>
        <end position="101"/>
    </location>
</feature>
<name>A0A6A7AU81_9PLEO</name>
<evidence type="ECO:0000313" key="3">
    <source>
        <dbReference type="Proteomes" id="UP000799423"/>
    </source>
</evidence>
<sequence length="195" mass="20296">MSERPSLRALSDGSFGPLTPSGLTPNTRTEAEAALTLNSITQTDAAGPDPTLLAEDTTSEAQKAYRRPGVLRTSSANYENALRRAQQASVSSNMSADTEASGNIAEETVASPTSSATPFPPPGKGVVPLNYSAVGAAPGDPLKKTRSRGLSLSGLAQQQGWNEQDYKRVYNADLVAEPKETAGYGSGTGNKPDEP</sequence>
<dbReference type="OrthoDB" id="3795253at2759"/>
<dbReference type="AlphaFoldDB" id="A0A6A7AU81"/>
<dbReference type="Proteomes" id="UP000799423">
    <property type="component" value="Unassembled WGS sequence"/>
</dbReference>
<proteinExistence type="predicted"/>
<keyword evidence="3" id="KW-1185">Reference proteome</keyword>
<feature type="compositionally biased region" description="Low complexity" evidence="1">
    <location>
        <begin position="105"/>
        <end position="117"/>
    </location>
</feature>
<reference evidence="2" key="1">
    <citation type="submission" date="2020-01" db="EMBL/GenBank/DDBJ databases">
        <authorList>
            <consortium name="DOE Joint Genome Institute"/>
            <person name="Haridas S."/>
            <person name="Albert R."/>
            <person name="Binder M."/>
            <person name="Bloem J."/>
            <person name="Labutti K."/>
            <person name="Salamov A."/>
            <person name="Andreopoulos B."/>
            <person name="Baker S.E."/>
            <person name="Barry K."/>
            <person name="Bills G."/>
            <person name="Bluhm B.H."/>
            <person name="Cannon C."/>
            <person name="Castanera R."/>
            <person name="Culley D.E."/>
            <person name="Daum C."/>
            <person name="Ezra D."/>
            <person name="Gonzalez J.B."/>
            <person name="Henrissat B."/>
            <person name="Kuo A."/>
            <person name="Liang C."/>
            <person name="Lipzen A."/>
            <person name="Lutzoni F."/>
            <person name="Magnuson J."/>
            <person name="Mondo S."/>
            <person name="Nolan M."/>
            <person name="Ohm R."/>
            <person name="Pangilinan J."/>
            <person name="Park H.-J."/>
            <person name="Ramirez L."/>
            <person name="Alfaro M."/>
            <person name="Sun H."/>
            <person name="Tritt A."/>
            <person name="Yoshinaga Y."/>
            <person name="Zwiers L.-H."/>
            <person name="Turgeon B.G."/>
            <person name="Goodwin S.B."/>
            <person name="Spatafora J.W."/>
            <person name="Crous P.W."/>
            <person name="Grigoriev I.V."/>
        </authorList>
    </citation>
    <scope>NUCLEOTIDE SEQUENCE</scope>
    <source>
        <strain evidence="2">IPT5</strain>
    </source>
</reference>
<accession>A0A6A7AU81</accession>
<evidence type="ECO:0000313" key="2">
    <source>
        <dbReference type="EMBL" id="KAF2846622.1"/>
    </source>
</evidence>